<evidence type="ECO:0008006" key="3">
    <source>
        <dbReference type="Google" id="ProtNLM"/>
    </source>
</evidence>
<evidence type="ECO:0000313" key="1">
    <source>
        <dbReference type="EMBL" id="MBC5665796.1"/>
    </source>
</evidence>
<dbReference type="EMBL" id="JACOOY010000015">
    <property type="protein sequence ID" value="MBC5665796.1"/>
    <property type="molecule type" value="Genomic_DNA"/>
</dbReference>
<accession>A0ABR7EWR6</accession>
<name>A0ABR7EWR6_9FIRM</name>
<sequence>MTISGVEVLLQVDFAQKILKSCIEQRIKENLIRLNKEFKEDIHIRISTILTVNLSEKNMKEIPSENLS</sequence>
<evidence type="ECO:0000313" key="2">
    <source>
        <dbReference type="Proteomes" id="UP000647235"/>
    </source>
</evidence>
<dbReference type="RefSeq" id="WP_186856015.1">
    <property type="nucleotide sequence ID" value="NZ_JACOOY010000015.1"/>
</dbReference>
<gene>
    <name evidence="1" type="ORF">H8S07_11070</name>
</gene>
<reference evidence="1 2" key="1">
    <citation type="submission" date="2020-08" db="EMBL/GenBank/DDBJ databases">
        <title>Genome public.</title>
        <authorList>
            <person name="Liu C."/>
            <person name="Sun Q."/>
        </authorList>
    </citation>
    <scope>NUCLEOTIDE SEQUENCE [LARGE SCALE GENOMIC DNA]</scope>
    <source>
        <strain evidence="1 2">NSJ-36</strain>
    </source>
</reference>
<keyword evidence="2" id="KW-1185">Reference proteome</keyword>
<comment type="caution">
    <text evidence="1">The sequence shown here is derived from an EMBL/GenBank/DDBJ whole genome shotgun (WGS) entry which is preliminary data.</text>
</comment>
<organism evidence="1 2">
    <name type="scientific">Dorea hominis</name>
    <dbReference type="NCBI Taxonomy" id="2763040"/>
    <lineage>
        <taxon>Bacteria</taxon>
        <taxon>Bacillati</taxon>
        <taxon>Bacillota</taxon>
        <taxon>Clostridia</taxon>
        <taxon>Lachnospirales</taxon>
        <taxon>Lachnospiraceae</taxon>
        <taxon>Dorea</taxon>
    </lineage>
</organism>
<proteinExistence type="predicted"/>
<protein>
    <recommendedName>
        <fullName evidence="3">Asp23/Gls24 family envelope stress response protein</fullName>
    </recommendedName>
</protein>
<dbReference type="Proteomes" id="UP000647235">
    <property type="component" value="Unassembled WGS sequence"/>
</dbReference>